<evidence type="ECO:0000313" key="2">
    <source>
        <dbReference type="Proteomes" id="UP000186817"/>
    </source>
</evidence>
<evidence type="ECO:0000313" key="1">
    <source>
        <dbReference type="EMBL" id="OLP79746.1"/>
    </source>
</evidence>
<gene>
    <name evidence="1" type="ORF">AK812_SmicGene39938</name>
</gene>
<proteinExistence type="predicted"/>
<accession>A0A1Q9CA00</accession>
<name>A0A1Q9CA00_SYMMI</name>
<protein>
    <submittedName>
        <fullName evidence="1">Uncharacterized protein</fullName>
    </submittedName>
</protein>
<reference evidence="1 2" key="1">
    <citation type="submission" date="2016-02" db="EMBL/GenBank/DDBJ databases">
        <title>Genome analysis of coral dinoflagellate symbionts highlights evolutionary adaptations to a symbiotic lifestyle.</title>
        <authorList>
            <person name="Aranda M."/>
            <person name="Li Y."/>
            <person name="Liew Y.J."/>
            <person name="Baumgarten S."/>
            <person name="Simakov O."/>
            <person name="Wilson M."/>
            <person name="Piel J."/>
            <person name="Ashoor H."/>
            <person name="Bougouffa S."/>
            <person name="Bajic V.B."/>
            <person name="Ryu T."/>
            <person name="Ravasi T."/>
            <person name="Bayer T."/>
            <person name="Micklem G."/>
            <person name="Kim H."/>
            <person name="Bhak J."/>
            <person name="Lajeunesse T.C."/>
            <person name="Voolstra C.R."/>
        </authorList>
    </citation>
    <scope>NUCLEOTIDE SEQUENCE [LARGE SCALE GENOMIC DNA]</scope>
    <source>
        <strain evidence="1 2">CCMP2467</strain>
    </source>
</reference>
<organism evidence="1 2">
    <name type="scientific">Symbiodinium microadriaticum</name>
    <name type="common">Dinoflagellate</name>
    <name type="synonym">Zooxanthella microadriatica</name>
    <dbReference type="NCBI Taxonomy" id="2951"/>
    <lineage>
        <taxon>Eukaryota</taxon>
        <taxon>Sar</taxon>
        <taxon>Alveolata</taxon>
        <taxon>Dinophyceae</taxon>
        <taxon>Suessiales</taxon>
        <taxon>Symbiodiniaceae</taxon>
        <taxon>Symbiodinium</taxon>
    </lineage>
</organism>
<keyword evidence="2" id="KW-1185">Reference proteome</keyword>
<sequence length="200" mass="22377">MPRPTHVAEQIAADIIVSGQVRMNVWELLCDCLPTGELRREASTERSSSMSFCSGAYSQGPLFGLRRKTTLFPWATLLICKYIRSYTHVPFSSFVLQRNITMRAHKDLNNAPDSFNVLLPCSTFRGGGLWLQAPTGDCPSMDDALRGHRITVAVYAIKAVKMLDLDDSETLKRLQFVQPAIGAMHCHIPDAKLRDRLRLG</sequence>
<dbReference type="EMBL" id="LSRX01001451">
    <property type="protein sequence ID" value="OLP79746.1"/>
    <property type="molecule type" value="Genomic_DNA"/>
</dbReference>
<dbReference type="AlphaFoldDB" id="A0A1Q9CA00"/>
<comment type="caution">
    <text evidence="1">The sequence shown here is derived from an EMBL/GenBank/DDBJ whole genome shotgun (WGS) entry which is preliminary data.</text>
</comment>
<dbReference type="OrthoDB" id="438623at2759"/>
<dbReference type="Proteomes" id="UP000186817">
    <property type="component" value="Unassembled WGS sequence"/>
</dbReference>